<evidence type="ECO:0000256" key="3">
    <source>
        <dbReference type="ARBA" id="ARBA00022723"/>
    </source>
</evidence>
<proteinExistence type="predicted"/>
<dbReference type="STRING" id="930991.A0A0D0D574"/>
<keyword evidence="9" id="KW-0239">DNA-directed DNA polymerase</keyword>
<keyword evidence="3" id="KW-0479">Metal-binding</keyword>
<keyword evidence="8" id="KW-0695">RNA-directed DNA polymerase</keyword>
<evidence type="ECO:0000256" key="1">
    <source>
        <dbReference type="ARBA" id="ARBA00022695"/>
    </source>
</evidence>
<accession>A0A0D0D574</accession>
<dbReference type="GO" id="GO:0003964">
    <property type="term" value="F:RNA-directed DNA polymerase activity"/>
    <property type="evidence" value="ECO:0007669"/>
    <property type="project" value="UniProtKB-KW"/>
</dbReference>
<dbReference type="InterPro" id="IPR025724">
    <property type="entry name" value="GAG-pre-integrase_dom"/>
</dbReference>
<dbReference type="OrthoDB" id="7691805at2759"/>
<feature type="domain" description="GAG-pre-integrase" evidence="11">
    <location>
        <begin position="3"/>
        <end position="55"/>
    </location>
</feature>
<dbReference type="GO" id="GO:0003887">
    <property type="term" value="F:DNA-directed DNA polymerase activity"/>
    <property type="evidence" value="ECO:0007669"/>
    <property type="project" value="UniProtKB-KW"/>
</dbReference>
<evidence type="ECO:0000256" key="2">
    <source>
        <dbReference type="ARBA" id="ARBA00022722"/>
    </source>
</evidence>
<dbReference type="PANTHER" id="PTHR42648:SF11">
    <property type="entry name" value="TRANSPOSON TY4-P GAG-POL POLYPROTEIN"/>
    <property type="match status" value="1"/>
</dbReference>
<evidence type="ECO:0000256" key="9">
    <source>
        <dbReference type="ARBA" id="ARBA00022932"/>
    </source>
</evidence>
<dbReference type="InterPro" id="IPR039537">
    <property type="entry name" value="Retrotran_Ty1/copia-like"/>
</dbReference>
<evidence type="ECO:0000256" key="5">
    <source>
        <dbReference type="ARBA" id="ARBA00022801"/>
    </source>
</evidence>
<dbReference type="Proteomes" id="UP000054538">
    <property type="component" value="Unassembled WGS sequence"/>
</dbReference>
<dbReference type="InParanoid" id="A0A0D0D574"/>
<evidence type="ECO:0000313" key="12">
    <source>
        <dbReference type="EMBL" id="KIK91777.1"/>
    </source>
</evidence>
<evidence type="ECO:0000259" key="11">
    <source>
        <dbReference type="Pfam" id="PF13976"/>
    </source>
</evidence>
<gene>
    <name evidence="12" type="ORF">PAXRUDRAFT_148724</name>
</gene>
<feature type="non-terminal residue" evidence="12">
    <location>
        <position position="103"/>
    </location>
</feature>
<keyword evidence="7" id="KW-0229">DNA integration</keyword>
<dbReference type="GO" id="GO:0006310">
    <property type="term" value="P:DNA recombination"/>
    <property type="evidence" value="ECO:0007669"/>
    <property type="project" value="UniProtKB-KW"/>
</dbReference>
<dbReference type="Pfam" id="PF13976">
    <property type="entry name" value="gag_pre-integrs"/>
    <property type="match status" value="1"/>
</dbReference>
<keyword evidence="9" id="KW-0808">Transferase</keyword>
<keyword evidence="13" id="KW-1185">Reference proteome</keyword>
<keyword evidence="1" id="KW-0548">Nucleotidyltransferase</keyword>
<keyword evidence="10" id="KW-0233">DNA recombination</keyword>
<evidence type="ECO:0000256" key="8">
    <source>
        <dbReference type="ARBA" id="ARBA00022918"/>
    </source>
</evidence>
<evidence type="ECO:0000256" key="10">
    <source>
        <dbReference type="ARBA" id="ARBA00023172"/>
    </source>
</evidence>
<dbReference type="AlphaFoldDB" id="A0A0D0D574"/>
<evidence type="ECO:0000256" key="6">
    <source>
        <dbReference type="ARBA" id="ARBA00022842"/>
    </source>
</evidence>
<protein>
    <recommendedName>
        <fullName evidence="11">GAG-pre-integrase domain-containing protein</fullName>
    </recommendedName>
</protein>
<dbReference type="EMBL" id="KN825348">
    <property type="protein sequence ID" value="KIK91777.1"/>
    <property type="molecule type" value="Genomic_DNA"/>
</dbReference>
<name>A0A0D0D574_9AGAM</name>
<evidence type="ECO:0000256" key="7">
    <source>
        <dbReference type="ARBA" id="ARBA00022908"/>
    </source>
</evidence>
<organism evidence="12 13">
    <name type="scientific">Paxillus rubicundulus Ve08.2h10</name>
    <dbReference type="NCBI Taxonomy" id="930991"/>
    <lineage>
        <taxon>Eukaryota</taxon>
        <taxon>Fungi</taxon>
        <taxon>Dikarya</taxon>
        <taxon>Basidiomycota</taxon>
        <taxon>Agaricomycotina</taxon>
        <taxon>Agaricomycetes</taxon>
        <taxon>Agaricomycetidae</taxon>
        <taxon>Boletales</taxon>
        <taxon>Paxilineae</taxon>
        <taxon>Paxillaceae</taxon>
        <taxon>Paxillus</taxon>
    </lineage>
</organism>
<reference evidence="12 13" key="1">
    <citation type="submission" date="2014-04" db="EMBL/GenBank/DDBJ databases">
        <authorList>
            <consortium name="DOE Joint Genome Institute"/>
            <person name="Kuo A."/>
            <person name="Kohler A."/>
            <person name="Jargeat P."/>
            <person name="Nagy L.G."/>
            <person name="Floudas D."/>
            <person name="Copeland A."/>
            <person name="Barry K.W."/>
            <person name="Cichocki N."/>
            <person name="Veneault-Fourrey C."/>
            <person name="LaButti K."/>
            <person name="Lindquist E.A."/>
            <person name="Lipzen A."/>
            <person name="Lundell T."/>
            <person name="Morin E."/>
            <person name="Murat C."/>
            <person name="Sun H."/>
            <person name="Tunlid A."/>
            <person name="Henrissat B."/>
            <person name="Grigoriev I.V."/>
            <person name="Hibbett D.S."/>
            <person name="Martin F."/>
            <person name="Nordberg H.P."/>
            <person name="Cantor M.N."/>
            <person name="Hua S.X."/>
        </authorList>
    </citation>
    <scope>NUCLEOTIDE SEQUENCE [LARGE SCALE GENOMIC DNA]</scope>
    <source>
        <strain evidence="12 13">Ve08.2h10</strain>
    </source>
</reference>
<dbReference type="HOGENOM" id="CLU_102301_4_1_1"/>
<evidence type="ECO:0000256" key="4">
    <source>
        <dbReference type="ARBA" id="ARBA00022759"/>
    </source>
</evidence>
<dbReference type="GO" id="GO:0016787">
    <property type="term" value="F:hydrolase activity"/>
    <property type="evidence" value="ECO:0007669"/>
    <property type="project" value="UniProtKB-KW"/>
</dbReference>
<keyword evidence="4" id="KW-0255">Endonuclease</keyword>
<dbReference type="GO" id="GO:0046872">
    <property type="term" value="F:metal ion binding"/>
    <property type="evidence" value="ECO:0007669"/>
    <property type="project" value="UniProtKB-KW"/>
</dbReference>
<dbReference type="PANTHER" id="PTHR42648">
    <property type="entry name" value="TRANSPOSASE, PUTATIVE-RELATED"/>
    <property type="match status" value="1"/>
</dbReference>
<keyword evidence="5" id="KW-0378">Hydrolase</keyword>
<dbReference type="GO" id="GO:0004519">
    <property type="term" value="F:endonuclease activity"/>
    <property type="evidence" value="ECO:0007669"/>
    <property type="project" value="UniProtKB-KW"/>
</dbReference>
<keyword evidence="2" id="KW-0540">Nuclease</keyword>
<sequence length="103" mass="11902">MTASKASLETWHWRLRHVNIDSVLKLSQKDMVSRMEITGPMTHNGVCKACLEGKQHREPIPQKSMVEDPRILHWTYSDVCGPMQTQAWTGHSYFVTYINGYSH</sequence>
<reference evidence="13" key="2">
    <citation type="submission" date="2015-01" db="EMBL/GenBank/DDBJ databases">
        <title>Evolutionary Origins and Diversification of the Mycorrhizal Mutualists.</title>
        <authorList>
            <consortium name="DOE Joint Genome Institute"/>
            <consortium name="Mycorrhizal Genomics Consortium"/>
            <person name="Kohler A."/>
            <person name="Kuo A."/>
            <person name="Nagy L.G."/>
            <person name="Floudas D."/>
            <person name="Copeland A."/>
            <person name="Barry K.W."/>
            <person name="Cichocki N."/>
            <person name="Veneault-Fourrey C."/>
            <person name="LaButti K."/>
            <person name="Lindquist E.A."/>
            <person name="Lipzen A."/>
            <person name="Lundell T."/>
            <person name="Morin E."/>
            <person name="Murat C."/>
            <person name="Riley R."/>
            <person name="Ohm R."/>
            <person name="Sun H."/>
            <person name="Tunlid A."/>
            <person name="Henrissat B."/>
            <person name="Grigoriev I.V."/>
            <person name="Hibbett D.S."/>
            <person name="Martin F."/>
        </authorList>
    </citation>
    <scope>NUCLEOTIDE SEQUENCE [LARGE SCALE GENOMIC DNA]</scope>
    <source>
        <strain evidence="13">Ve08.2h10</strain>
    </source>
</reference>
<dbReference type="GO" id="GO:0015074">
    <property type="term" value="P:DNA integration"/>
    <property type="evidence" value="ECO:0007669"/>
    <property type="project" value="UniProtKB-KW"/>
</dbReference>
<evidence type="ECO:0000313" key="13">
    <source>
        <dbReference type="Proteomes" id="UP000054538"/>
    </source>
</evidence>
<keyword evidence="6" id="KW-0460">Magnesium</keyword>